<reference evidence="1 2" key="1">
    <citation type="submission" date="2015-12" db="EMBL/GenBank/DDBJ databases">
        <title>Genome sequence of Mucilaginibacter gotjawali.</title>
        <authorList>
            <person name="Lee J.S."/>
            <person name="Lee K.C."/>
            <person name="Kim K.K."/>
            <person name="Lee B.W."/>
        </authorList>
    </citation>
    <scope>NUCLEOTIDE SEQUENCE [LARGE SCALE GENOMIC DNA]</scope>
    <source>
        <strain evidence="1 2">SA3-7</strain>
    </source>
</reference>
<name>A0A110B5V5_9SPHI</name>
<dbReference type="OrthoDB" id="669798at2"/>
<keyword evidence="2" id="KW-1185">Reference proteome</keyword>
<dbReference type="EMBL" id="AP017313">
    <property type="protein sequence ID" value="BAU54838.1"/>
    <property type="molecule type" value="Genomic_DNA"/>
</dbReference>
<dbReference type="AlphaFoldDB" id="A0A110B5V5"/>
<organism evidence="1 2">
    <name type="scientific">Mucilaginibacter gotjawali</name>
    <dbReference type="NCBI Taxonomy" id="1550579"/>
    <lineage>
        <taxon>Bacteria</taxon>
        <taxon>Pseudomonadati</taxon>
        <taxon>Bacteroidota</taxon>
        <taxon>Sphingobacteriia</taxon>
        <taxon>Sphingobacteriales</taxon>
        <taxon>Sphingobacteriaceae</taxon>
        <taxon>Mucilaginibacter</taxon>
    </lineage>
</organism>
<protein>
    <submittedName>
        <fullName evidence="1">Uncharacterized protein</fullName>
    </submittedName>
</protein>
<evidence type="ECO:0000313" key="1">
    <source>
        <dbReference type="EMBL" id="BAU54838.1"/>
    </source>
</evidence>
<dbReference type="Proteomes" id="UP000218263">
    <property type="component" value="Chromosome"/>
</dbReference>
<gene>
    <name evidence="1" type="ORF">MgSA37_03017</name>
</gene>
<proteinExistence type="predicted"/>
<accession>A0A110B5V5</accession>
<evidence type="ECO:0000313" key="2">
    <source>
        <dbReference type="Proteomes" id="UP000218263"/>
    </source>
</evidence>
<dbReference type="KEGG" id="mgot:MgSA37_03017"/>
<sequence>MKAKSIFRMTATLLLFFSFQSSFAQIIKVDTLREIIIRSTSLVSPKVTSAFSKDFKDAIGPRWYKMDQNYLVKFLTKDQKNHALYNKKGNLIYHVSYLFNSFGLPKNIRGLINGKYPNCKILTAIHVDQDARSIWVVNLKADDELILARVEEEQVEEIERVNDVSK</sequence>
<dbReference type="SUPFAM" id="SSF160574">
    <property type="entry name" value="BT0923-like"/>
    <property type="match status" value="1"/>
</dbReference>
<dbReference type="Gene3D" id="3.10.450.360">
    <property type="match status" value="1"/>
</dbReference>
<dbReference type="RefSeq" id="WP_096352928.1">
    <property type="nucleotide sequence ID" value="NZ_AP017313.1"/>
</dbReference>